<comment type="caution">
    <text evidence="3">The sequence shown here is derived from an EMBL/GenBank/DDBJ whole genome shotgun (WGS) entry which is preliminary data.</text>
</comment>
<dbReference type="Pfam" id="PF08284">
    <property type="entry name" value="RVP_2"/>
    <property type="match status" value="1"/>
</dbReference>
<dbReference type="GO" id="GO:0003964">
    <property type="term" value="F:RNA-directed DNA polymerase activity"/>
    <property type="evidence" value="ECO:0007669"/>
    <property type="project" value="UniProtKB-KW"/>
</dbReference>
<reference evidence="3" key="1">
    <citation type="journal article" date="2022" name="Int. J. Mol. Sci.">
        <title>Draft Genome of Tanacetum Coccineum: Genomic Comparison of Closely Related Tanacetum-Family Plants.</title>
        <authorList>
            <person name="Yamashiro T."/>
            <person name="Shiraishi A."/>
            <person name="Nakayama K."/>
            <person name="Satake H."/>
        </authorList>
    </citation>
    <scope>NUCLEOTIDE SEQUENCE</scope>
</reference>
<dbReference type="SMART" id="SM00343">
    <property type="entry name" value="ZnF_C2HC"/>
    <property type="match status" value="2"/>
</dbReference>
<feature type="domain" description="CCHC-type" evidence="2">
    <location>
        <begin position="226"/>
        <end position="241"/>
    </location>
</feature>
<evidence type="ECO:0000256" key="1">
    <source>
        <dbReference type="PROSITE-ProRule" id="PRU00047"/>
    </source>
</evidence>
<keyword evidence="1" id="KW-0479">Metal-binding</keyword>
<organism evidence="3 4">
    <name type="scientific">Tanacetum coccineum</name>
    <dbReference type="NCBI Taxonomy" id="301880"/>
    <lineage>
        <taxon>Eukaryota</taxon>
        <taxon>Viridiplantae</taxon>
        <taxon>Streptophyta</taxon>
        <taxon>Embryophyta</taxon>
        <taxon>Tracheophyta</taxon>
        <taxon>Spermatophyta</taxon>
        <taxon>Magnoliopsida</taxon>
        <taxon>eudicotyledons</taxon>
        <taxon>Gunneridae</taxon>
        <taxon>Pentapetalae</taxon>
        <taxon>asterids</taxon>
        <taxon>campanulids</taxon>
        <taxon>Asterales</taxon>
        <taxon>Asteraceae</taxon>
        <taxon>Asteroideae</taxon>
        <taxon>Anthemideae</taxon>
        <taxon>Anthemidinae</taxon>
        <taxon>Tanacetum</taxon>
    </lineage>
</organism>
<keyword evidence="4" id="KW-1185">Reference proteome</keyword>
<evidence type="ECO:0000259" key="2">
    <source>
        <dbReference type="PROSITE" id="PS50158"/>
    </source>
</evidence>
<dbReference type="InterPro" id="IPR001969">
    <property type="entry name" value="Aspartic_peptidase_AS"/>
</dbReference>
<dbReference type="PANTHER" id="PTHR15503">
    <property type="entry name" value="LDOC1 RELATED"/>
    <property type="match status" value="1"/>
</dbReference>
<keyword evidence="3" id="KW-0808">Transferase</keyword>
<evidence type="ECO:0000313" key="3">
    <source>
        <dbReference type="EMBL" id="GJT29521.1"/>
    </source>
</evidence>
<keyword evidence="3" id="KW-0548">Nucleotidyltransferase</keyword>
<keyword evidence="3" id="KW-0695">RNA-directed DNA polymerase</keyword>
<protein>
    <submittedName>
        <fullName evidence="3">Reverse transcriptase domain-containing protein</fullName>
    </submittedName>
</protein>
<dbReference type="Gene3D" id="4.10.60.10">
    <property type="entry name" value="Zinc finger, CCHC-type"/>
    <property type="match status" value="1"/>
</dbReference>
<keyword evidence="1" id="KW-0862">Zinc</keyword>
<dbReference type="InterPro" id="IPR036875">
    <property type="entry name" value="Znf_CCHC_sf"/>
</dbReference>
<accession>A0ABQ5CUF8</accession>
<dbReference type="InterPro" id="IPR032567">
    <property type="entry name" value="RTL1-rel"/>
</dbReference>
<dbReference type="PROSITE" id="PS50158">
    <property type="entry name" value="ZF_CCHC"/>
    <property type="match status" value="2"/>
</dbReference>
<keyword evidence="1" id="KW-0863">Zinc-finger</keyword>
<dbReference type="Proteomes" id="UP001151760">
    <property type="component" value="Unassembled WGS sequence"/>
</dbReference>
<name>A0ABQ5CUF8_9ASTR</name>
<dbReference type="PANTHER" id="PTHR15503:SF45">
    <property type="entry name" value="RNA-DIRECTED DNA POLYMERASE HOMOLOG"/>
    <property type="match status" value="1"/>
</dbReference>
<dbReference type="PROSITE" id="PS00141">
    <property type="entry name" value="ASP_PROTEASE"/>
    <property type="match status" value="1"/>
</dbReference>
<reference evidence="3" key="2">
    <citation type="submission" date="2022-01" db="EMBL/GenBank/DDBJ databases">
        <authorList>
            <person name="Yamashiro T."/>
            <person name="Shiraishi A."/>
            <person name="Satake H."/>
            <person name="Nakayama K."/>
        </authorList>
    </citation>
    <scope>NUCLEOTIDE SEQUENCE</scope>
</reference>
<dbReference type="Pfam" id="PF00098">
    <property type="entry name" value="zf-CCHC"/>
    <property type="match status" value="2"/>
</dbReference>
<dbReference type="InterPro" id="IPR001878">
    <property type="entry name" value="Znf_CCHC"/>
</dbReference>
<evidence type="ECO:0000313" key="4">
    <source>
        <dbReference type="Proteomes" id="UP001151760"/>
    </source>
</evidence>
<gene>
    <name evidence="3" type="ORF">Tco_0909796</name>
</gene>
<dbReference type="EMBL" id="BQNB010014550">
    <property type="protein sequence ID" value="GJT29521.1"/>
    <property type="molecule type" value="Genomic_DNA"/>
</dbReference>
<sequence>MRSFMITTLYHCQLFPRMNIPEAEMPPGRELVLLLPLPVTVEGLGEFGGWCRRQPGPTPAIDTWDEIRTEELEIRFEEAHDDWAHLGALVNTLYRDRIQHHRTALAMDREVIYARIAWTSSEERSAAIEAHVRTLEAQVATLITQTTSLQTQLTTTLGHKKPYGGTKPLCAKCNYHHDGPCTQKCTNCKKLGHSARDCKVRPTANNNNNNNNNQRTQGTNPRVITCFECGVQGHFRSNCPKLKNGNQGNRAGNGNAVARAYVVGSAGTNPNSNVVTGTFLLNNRYASILFDTGADRSFISTAFSSLIDIIPTTLDHGYDVELADVLTSLSVWTG</sequence>
<dbReference type="SUPFAM" id="SSF57756">
    <property type="entry name" value="Retrovirus zinc finger-like domains"/>
    <property type="match status" value="1"/>
</dbReference>
<feature type="domain" description="CCHC-type" evidence="2">
    <location>
        <begin position="184"/>
        <end position="199"/>
    </location>
</feature>
<proteinExistence type="predicted"/>